<sequence>MKTLLTKSQVENLLPQKAPFAMVDGLVEINREVFSTLKIAEDNLLVSRNRFSEAGLLEFMAQSIAVSSAFMEEAQKEAKVGFIGAIKKAEILAFPKVATRIFGKVEKQYEAIGIQLAKVEVFNSSQELLAWAEIKTVLSS</sequence>
<dbReference type="Gene3D" id="3.10.129.10">
    <property type="entry name" value="Hotdog Thioesterase"/>
    <property type="match status" value="1"/>
</dbReference>
<reference evidence="2" key="1">
    <citation type="journal article" date="2019" name="Int. J. Syst. Evol. Microbiol.">
        <title>The Global Catalogue of Microorganisms (GCM) 10K type strain sequencing project: providing services to taxonomists for standard genome sequencing and annotation.</title>
        <authorList>
            <consortium name="The Broad Institute Genomics Platform"/>
            <consortium name="The Broad Institute Genome Sequencing Center for Infectious Disease"/>
            <person name="Wu L."/>
            <person name="Ma J."/>
        </authorList>
    </citation>
    <scope>NUCLEOTIDE SEQUENCE [LARGE SCALE GENOMIC DNA]</scope>
    <source>
        <strain evidence="2">KCTC 12708</strain>
    </source>
</reference>
<comment type="caution">
    <text evidence="1">The sequence shown here is derived from an EMBL/GenBank/DDBJ whole genome shotgun (WGS) entry which is preliminary data.</text>
</comment>
<dbReference type="EMBL" id="BMWY01000002">
    <property type="protein sequence ID" value="GGZ49336.1"/>
    <property type="molecule type" value="Genomic_DNA"/>
</dbReference>
<protein>
    <recommendedName>
        <fullName evidence="3">3-hydroxymyristoyl/3-hydroxydecanoyl-(Acyl carrier protein) dehydratase</fullName>
    </recommendedName>
</protein>
<dbReference type="Pfam" id="PF22817">
    <property type="entry name" value="ApeP-like"/>
    <property type="match status" value="1"/>
</dbReference>
<dbReference type="SUPFAM" id="SSF54637">
    <property type="entry name" value="Thioesterase/thiol ester dehydrase-isomerase"/>
    <property type="match status" value="1"/>
</dbReference>
<proteinExistence type="predicted"/>
<dbReference type="Proteomes" id="UP000615593">
    <property type="component" value="Unassembled WGS sequence"/>
</dbReference>
<organism evidence="1 2">
    <name type="scientific">Mesonia mobilis</name>
    <dbReference type="NCBI Taxonomy" id="369791"/>
    <lineage>
        <taxon>Bacteria</taxon>
        <taxon>Pseudomonadati</taxon>
        <taxon>Bacteroidota</taxon>
        <taxon>Flavobacteriia</taxon>
        <taxon>Flavobacteriales</taxon>
        <taxon>Flavobacteriaceae</taxon>
        <taxon>Mesonia</taxon>
    </lineage>
</organism>
<accession>A0ABQ3BPG6</accession>
<evidence type="ECO:0000313" key="1">
    <source>
        <dbReference type="EMBL" id="GGZ49336.1"/>
    </source>
</evidence>
<keyword evidence="2" id="KW-1185">Reference proteome</keyword>
<dbReference type="InterPro" id="IPR029069">
    <property type="entry name" value="HotDog_dom_sf"/>
</dbReference>
<dbReference type="GeneID" id="94368509"/>
<dbReference type="InterPro" id="IPR016776">
    <property type="entry name" value="ApeP-like_dehydratase"/>
</dbReference>
<evidence type="ECO:0000313" key="2">
    <source>
        <dbReference type="Proteomes" id="UP000615593"/>
    </source>
</evidence>
<dbReference type="RefSeq" id="WP_027883965.1">
    <property type="nucleotide sequence ID" value="NZ_BMWY01000002.1"/>
</dbReference>
<name>A0ABQ3BPG6_9FLAO</name>
<evidence type="ECO:0008006" key="3">
    <source>
        <dbReference type="Google" id="ProtNLM"/>
    </source>
</evidence>
<gene>
    <name evidence="1" type="primary">darC1</name>
    <name evidence="1" type="ORF">GCM10008088_08440</name>
</gene>